<accession>A0A3S2V6A1</accession>
<dbReference type="Pfam" id="PF02706">
    <property type="entry name" value="Wzz"/>
    <property type="match status" value="1"/>
</dbReference>
<keyword evidence="4 6" id="KW-1133">Transmembrane helix</keyword>
<evidence type="ECO:0000313" key="10">
    <source>
        <dbReference type="Proteomes" id="UP000286997"/>
    </source>
</evidence>
<dbReference type="OrthoDB" id="230260at2"/>
<comment type="caution">
    <text evidence="9">The sequence shown here is derived from an EMBL/GenBank/DDBJ whole genome shotgun (WGS) entry which is preliminary data.</text>
</comment>
<gene>
    <name evidence="9" type="ORF">EOE48_19350</name>
</gene>
<dbReference type="PANTHER" id="PTHR32309">
    <property type="entry name" value="TYROSINE-PROTEIN KINASE"/>
    <property type="match status" value="1"/>
</dbReference>
<dbReference type="EMBL" id="SACP01000021">
    <property type="protein sequence ID" value="RVU15430.1"/>
    <property type="molecule type" value="Genomic_DNA"/>
</dbReference>
<protein>
    <recommendedName>
        <fullName evidence="11">Lipopolysaccharide biosynthesis protein</fullName>
    </recommendedName>
</protein>
<name>A0A3S2V6A1_9HYPH</name>
<dbReference type="GO" id="GO:0004713">
    <property type="term" value="F:protein tyrosine kinase activity"/>
    <property type="evidence" value="ECO:0007669"/>
    <property type="project" value="TreeGrafter"/>
</dbReference>
<evidence type="ECO:0000256" key="3">
    <source>
        <dbReference type="ARBA" id="ARBA00022692"/>
    </source>
</evidence>
<feature type="transmembrane region" description="Helical" evidence="6">
    <location>
        <begin position="39"/>
        <end position="60"/>
    </location>
</feature>
<evidence type="ECO:0000256" key="2">
    <source>
        <dbReference type="ARBA" id="ARBA00022475"/>
    </source>
</evidence>
<keyword evidence="3 6" id="KW-0812">Transmembrane</keyword>
<reference evidence="9 10" key="1">
    <citation type="submission" date="2019-01" db="EMBL/GenBank/DDBJ databases">
        <authorList>
            <person name="Chen W.-M."/>
        </authorList>
    </citation>
    <scope>NUCLEOTIDE SEQUENCE [LARGE SCALE GENOMIC DNA]</scope>
    <source>
        <strain evidence="9 10">TER-1</strain>
    </source>
</reference>
<dbReference type="Proteomes" id="UP000286997">
    <property type="component" value="Unassembled WGS sequence"/>
</dbReference>
<comment type="subcellular location">
    <subcellularLocation>
        <location evidence="1">Cell membrane</location>
        <topology evidence="1">Multi-pass membrane protein</topology>
    </subcellularLocation>
</comment>
<evidence type="ECO:0000256" key="4">
    <source>
        <dbReference type="ARBA" id="ARBA00022989"/>
    </source>
</evidence>
<feature type="domain" description="Tyrosine-protein kinase G-rich" evidence="8">
    <location>
        <begin position="397"/>
        <end position="470"/>
    </location>
</feature>
<dbReference type="InterPro" id="IPR003856">
    <property type="entry name" value="LPS_length_determ_N"/>
</dbReference>
<dbReference type="Pfam" id="PF13807">
    <property type="entry name" value="GNVR"/>
    <property type="match status" value="1"/>
</dbReference>
<evidence type="ECO:0000256" key="1">
    <source>
        <dbReference type="ARBA" id="ARBA00004651"/>
    </source>
</evidence>
<dbReference type="AlphaFoldDB" id="A0A3S2V6A1"/>
<dbReference type="PANTHER" id="PTHR32309:SF13">
    <property type="entry name" value="FERRIC ENTEROBACTIN TRANSPORT PROTEIN FEPE"/>
    <property type="match status" value="1"/>
</dbReference>
<organism evidence="9 10">
    <name type="scientific">Methylobacterium oryzihabitans</name>
    <dbReference type="NCBI Taxonomy" id="2499852"/>
    <lineage>
        <taxon>Bacteria</taxon>
        <taxon>Pseudomonadati</taxon>
        <taxon>Pseudomonadota</taxon>
        <taxon>Alphaproteobacteria</taxon>
        <taxon>Hyphomicrobiales</taxon>
        <taxon>Methylobacteriaceae</taxon>
        <taxon>Methylobacterium</taxon>
    </lineage>
</organism>
<evidence type="ECO:0008006" key="11">
    <source>
        <dbReference type="Google" id="ProtNLM"/>
    </source>
</evidence>
<feature type="transmembrane region" description="Helical" evidence="6">
    <location>
        <begin position="448"/>
        <end position="468"/>
    </location>
</feature>
<proteinExistence type="predicted"/>
<evidence type="ECO:0000259" key="7">
    <source>
        <dbReference type="Pfam" id="PF02706"/>
    </source>
</evidence>
<keyword evidence="2" id="KW-1003">Cell membrane</keyword>
<dbReference type="GO" id="GO:0005886">
    <property type="term" value="C:plasma membrane"/>
    <property type="evidence" value="ECO:0007669"/>
    <property type="project" value="UniProtKB-SubCell"/>
</dbReference>
<evidence type="ECO:0000313" key="9">
    <source>
        <dbReference type="EMBL" id="RVU15430.1"/>
    </source>
</evidence>
<feature type="domain" description="Polysaccharide chain length determinant N-terminal" evidence="7">
    <location>
        <begin position="26"/>
        <end position="116"/>
    </location>
</feature>
<evidence type="ECO:0000256" key="6">
    <source>
        <dbReference type="SAM" id="Phobius"/>
    </source>
</evidence>
<sequence>MMGRMERFVAATPQFVAPPPPPAAVIDLRGIVGVFRTRWRWIAVPVVLAGALAFAVAMLIPAQYDATARVLLDPRNLQVLQNDLTPGSTTGEESLLITESQAQIVRSTDVLTRVVRAQNLAADPDFGSPEPGLLAVLTRRLIGPPAPAPGAGETPETKAIRALDRALAVRRSDKTLIVEIGVATSDADKSARIANAVADTFLSELARTRTAAATRATEALDGRLAELRGRLQRSEAAVESYRRSKDLIGSGGGRLVGEQQLGDLANQLATARARTAEASARVAQVQRLRAGGALPDGTTEAVQSTTLAGLRATLAEALRVQAETALVYGPRHPANTGIAERVQAARRQLDDELGRIAKAAAADYERARTSEAILDRRVATLKSDAATANAAGVQLRELEREASANRTVYEAFLNRARDLQERNSLDTSNARLIKAAVPPLTKTGTSKAVILAAGLVVGLMVGLALALLRDQFAAPGR</sequence>
<evidence type="ECO:0000259" key="8">
    <source>
        <dbReference type="Pfam" id="PF13807"/>
    </source>
</evidence>
<keyword evidence="5 6" id="KW-0472">Membrane</keyword>
<dbReference type="InterPro" id="IPR032807">
    <property type="entry name" value="GNVR"/>
</dbReference>
<evidence type="ECO:0000256" key="5">
    <source>
        <dbReference type="ARBA" id="ARBA00023136"/>
    </source>
</evidence>
<keyword evidence="10" id="KW-1185">Reference proteome</keyword>
<dbReference type="InterPro" id="IPR050445">
    <property type="entry name" value="Bact_polysacc_biosynth/exp"/>
</dbReference>